<dbReference type="InterPro" id="IPR011991">
    <property type="entry name" value="ArsR-like_HTH"/>
</dbReference>
<sequence length="156" mass="17662">MSSTTDIDDYDRKILRALQENADYSMAELGEKVGLSHTPCWRRIKRLEADGIIRSRVTLLDPNKLDLSVSLLAQVNMSRHDEATRQAFEQAVLEIREIIECYSISGDNDYVLKITVKSVSQYEQLLKNTLLNLPGVASISSDFALKQVKYTTQLPI</sequence>
<dbReference type="InterPro" id="IPR036390">
    <property type="entry name" value="WH_DNA-bd_sf"/>
</dbReference>
<keyword evidence="1" id="KW-0805">Transcription regulation</keyword>
<reference evidence="5 6" key="1">
    <citation type="submission" date="2024-04" db="EMBL/GenBank/DDBJ databases">
        <title>Draft genome sequence of Sessilibacter corallicola NBRC 116591.</title>
        <authorList>
            <person name="Miyakawa T."/>
            <person name="Kusuya Y."/>
            <person name="Miura T."/>
        </authorList>
    </citation>
    <scope>NUCLEOTIDE SEQUENCE [LARGE SCALE GENOMIC DNA]</scope>
    <source>
        <strain evidence="5 6">KU-00831-HH</strain>
    </source>
</reference>
<feature type="domain" description="HTH asnC-type" evidence="4">
    <location>
        <begin position="7"/>
        <end position="68"/>
    </location>
</feature>
<dbReference type="InterPro" id="IPR011008">
    <property type="entry name" value="Dimeric_a/b-barrel"/>
</dbReference>
<evidence type="ECO:0000313" key="5">
    <source>
        <dbReference type="EMBL" id="GAA6167735.1"/>
    </source>
</evidence>
<dbReference type="PANTHER" id="PTHR30154:SF17">
    <property type="entry name" value="DNA-BINDING TRANSCRIPTIONAL ACTIVATOR DECR"/>
    <property type="match status" value="1"/>
</dbReference>
<dbReference type="Pfam" id="PF01037">
    <property type="entry name" value="AsnC_trans_reg"/>
    <property type="match status" value="1"/>
</dbReference>
<dbReference type="CDD" id="cd00090">
    <property type="entry name" value="HTH_ARSR"/>
    <property type="match status" value="1"/>
</dbReference>
<dbReference type="InterPro" id="IPR019885">
    <property type="entry name" value="Tscrpt_reg_HTH_AsnC-type_CS"/>
</dbReference>
<dbReference type="Gene3D" id="1.10.10.10">
    <property type="entry name" value="Winged helix-like DNA-binding domain superfamily/Winged helix DNA-binding domain"/>
    <property type="match status" value="1"/>
</dbReference>
<organism evidence="5 6">
    <name type="scientific">Sessilibacter corallicola</name>
    <dbReference type="NCBI Taxonomy" id="2904075"/>
    <lineage>
        <taxon>Bacteria</taxon>
        <taxon>Pseudomonadati</taxon>
        <taxon>Pseudomonadota</taxon>
        <taxon>Gammaproteobacteria</taxon>
        <taxon>Cellvibrionales</taxon>
        <taxon>Cellvibrionaceae</taxon>
        <taxon>Sessilibacter</taxon>
    </lineage>
</organism>
<dbReference type="PROSITE" id="PS00519">
    <property type="entry name" value="HTH_ASNC_1"/>
    <property type="match status" value="1"/>
</dbReference>
<name>A0ABQ0A7V3_9GAMM</name>
<dbReference type="PRINTS" id="PR00033">
    <property type="entry name" value="HTHASNC"/>
</dbReference>
<dbReference type="SUPFAM" id="SSF54909">
    <property type="entry name" value="Dimeric alpha+beta barrel"/>
    <property type="match status" value="1"/>
</dbReference>
<dbReference type="RefSeq" id="WP_233088972.1">
    <property type="nucleotide sequence ID" value="NZ_BAABWN010000004.1"/>
</dbReference>
<evidence type="ECO:0000256" key="1">
    <source>
        <dbReference type="ARBA" id="ARBA00023015"/>
    </source>
</evidence>
<evidence type="ECO:0000259" key="4">
    <source>
        <dbReference type="PROSITE" id="PS50956"/>
    </source>
</evidence>
<dbReference type="Proteomes" id="UP001465153">
    <property type="component" value="Unassembled WGS sequence"/>
</dbReference>
<dbReference type="SUPFAM" id="SSF46785">
    <property type="entry name" value="Winged helix' DNA-binding domain"/>
    <property type="match status" value="1"/>
</dbReference>
<dbReference type="InterPro" id="IPR019888">
    <property type="entry name" value="Tscrpt_reg_AsnC-like"/>
</dbReference>
<keyword evidence="6" id="KW-1185">Reference proteome</keyword>
<dbReference type="SMART" id="SM00344">
    <property type="entry name" value="HTH_ASNC"/>
    <property type="match status" value="1"/>
</dbReference>
<dbReference type="Gene3D" id="3.30.70.920">
    <property type="match status" value="1"/>
</dbReference>
<proteinExistence type="predicted"/>
<dbReference type="InterPro" id="IPR036388">
    <property type="entry name" value="WH-like_DNA-bd_sf"/>
</dbReference>
<keyword evidence="2" id="KW-0238">DNA-binding</keyword>
<dbReference type="EMBL" id="BAABWN010000004">
    <property type="protein sequence ID" value="GAA6167735.1"/>
    <property type="molecule type" value="Genomic_DNA"/>
</dbReference>
<dbReference type="Pfam" id="PF13412">
    <property type="entry name" value="HTH_24"/>
    <property type="match status" value="1"/>
</dbReference>
<keyword evidence="3" id="KW-0804">Transcription</keyword>
<evidence type="ECO:0000256" key="2">
    <source>
        <dbReference type="ARBA" id="ARBA00023125"/>
    </source>
</evidence>
<dbReference type="InterPro" id="IPR000485">
    <property type="entry name" value="AsnC-type_HTH_dom"/>
</dbReference>
<accession>A0ABQ0A7V3</accession>
<dbReference type="InterPro" id="IPR019887">
    <property type="entry name" value="Tscrpt_reg_AsnC/Lrp_C"/>
</dbReference>
<gene>
    <name evidence="5" type="ORF">NBRC116591_15450</name>
</gene>
<dbReference type="PANTHER" id="PTHR30154">
    <property type="entry name" value="LEUCINE-RESPONSIVE REGULATORY PROTEIN"/>
    <property type="match status" value="1"/>
</dbReference>
<evidence type="ECO:0000313" key="6">
    <source>
        <dbReference type="Proteomes" id="UP001465153"/>
    </source>
</evidence>
<protein>
    <submittedName>
        <fullName evidence="5">Lrp/AsnC family transcriptional regulator</fullName>
    </submittedName>
</protein>
<evidence type="ECO:0000256" key="3">
    <source>
        <dbReference type="ARBA" id="ARBA00023163"/>
    </source>
</evidence>
<comment type="caution">
    <text evidence="5">The sequence shown here is derived from an EMBL/GenBank/DDBJ whole genome shotgun (WGS) entry which is preliminary data.</text>
</comment>
<dbReference type="PROSITE" id="PS50956">
    <property type="entry name" value="HTH_ASNC_2"/>
    <property type="match status" value="1"/>
</dbReference>